<evidence type="ECO:0000313" key="2">
    <source>
        <dbReference type="Proteomes" id="UP000608420"/>
    </source>
</evidence>
<accession>A0ABQ1WBF2</accession>
<name>A0ABQ1WBF2_9BACL</name>
<sequence>MLSFTSASPVYLACGATDMRKSIDGLAAIVQEQFALNPFSPALFVFCNRRRDKLKILHWDHAGFWLYYRRLERGSFQWPAGGTTPLCLSQRELRWLLDGLSLTQRQAHAPVSPEVAI</sequence>
<evidence type="ECO:0000313" key="1">
    <source>
        <dbReference type="EMBL" id="GGG20744.1"/>
    </source>
</evidence>
<dbReference type="NCBIfam" id="NF033819">
    <property type="entry name" value="IS66_TnpB"/>
    <property type="match status" value="1"/>
</dbReference>
<protein>
    <submittedName>
        <fullName evidence="1">Transposase</fullName>
    </submittedName>
</protein>
<gene>
    <name evidence="1" type="ORF">GCM10010913_48710</name>
</gene>
<comment type="caution">
    <text evidence="1">The sequence shown here is derived from an EMBL/GenBank/DDBJ whole genome shotgun (WGS) entry which is preliminary data.</text>
</comment>
<reference evidence="2" key="1">
    <citation type="journal article" date="2019" name="Int. J. Syst. Evol. Microbiol.">
        <title>The Global Catalogue of Microorganisms (GCM) 10K type strain sequencing project: providing services to taxonomists for standard genome sequencing and annotation.</title>
        <authorList>
            <consortium name="The Broad Institute Genomics Platform"/>
            <consortium name="The Broad Institute Genome Sequencing Center for Infectious Disease"/>
            <person name="Wu L."/>
            <person name="Ma J."/>
        </authorList>
    </citation>
    <scope>NUCLEOTIDE SEQUENCE [LARGE SCALE GENOMIC DNA]</scope>
    <source>
        <strain evidence="2">CGMCC 1.15420</strain>
    </source>
</reference>
<dbReference type="PANTHER" id="PTHR36455">
    <property type="match status" value="1"/>
</dbReference>
<dbReference type="EMBL" id="BMIW01000085">
    <property type="protein sequence ID" value="GGG20744.1"/>
    <property type="molecule type" value="Genomic_DNA"/>
</dbReference>
<dbReference type="Proteomes" id="UP000608420">
    <property type="component" value="Unassembled WGS sequence"/>
</dbReference>
<dbReference type="Pfam" id="PF05717">
    <property type="entry name" value="TnpB_IS66"/>
    <property type="match status" value="1"/>
</dbReference>
<keyword evidence="2" id="KW-1185">Reference proteome</keyword>
<organism evidence="1 2">
    <name type="scientific">Paenibacillus aceti</name>
    <dbReference type="NCBI Taxonomy" id="1820010"/>
    <lineage>
        <taxon>Bacteria</taxon>
        <taxon>Bacillati</taxon>
        <taxon>Bacillota</taxon>
        <taxon>Bacilli</taxon>
        <taxon>Bacillales</taxon>
        <taxon>Paenibacillaceae</taxon>
        <taxon>Paenibacillus</taxon>
    </lineage>
</organism>
<dbReference type="RefSeq" id="WP_120461667.1">
    <property type="nucleotide sequence ID" value="NZ_BMIW01000085.1"/>
</dbReference>
<dbReference type="PANTHER" id="PTHR36455:SF1">
    <property type="entry name" value="BLR8292 PROTEIN"/>
    <property type="match status" value="1"/>
</dbReference>
<proteinExistence type="predicted"/>
<dbReference type="InterPro" id="IPR008878">
    <property type="entry name" value="Transposase_IS66_Orf2"/>
</dbReference>